<evidence type="ECO:0000256" key="5">
    <source>
        <dbReference type="ARBA" id="ARBA00038334"/>
    </source>
</evidence>
<evidence type="ECO:0000256" key="4">
    <source>
        <dbReference type="ARBA" id="ARBA00022801"/>
    </source>
</evidence>
<accession>A0A4D6KK52</accession>
<comment type="subunit">
    <text evidence="2">Homodimer.</text>
</comment>
<dbReference type="FunFam" id="3.40.50.1820:FF:000161">
    <property type="entry name" value="Epoxide hydrolase"/>
    <property type="match status" value="1"/>
</dbReference>
<dbReference type="Proteomes" id="UP000501690">
    <property type="component" value="Linkage Group LG1"/>
</dbReference>
<dbReference type="InterPro" id="IPR000073">
    <property type="entry name" value="AB_hydrolase_1"/>
</dbReference>
<comment type="function">
    <text evidence="7">Epoxide hydrolase involved in the biosynthesis of cucurbitacin and mogroside tetracyclic triterpene natural products (e.g. siamenoside I and mogrosides IV, V and VI). Cucurbitacins have cytotoxic properties and exhibit deterrent taste as a defense barrier against herbivores. Mogrosides are nonsugar highly oxygenated compounds used as high-intensity zero-calorie sweeteners; they also possess pharmacological properties such as regulating immunity, lowering blood sugar and lipid levels, protecting the liver, and acting as antioxidants and antitumor agents. Catalyzes the hydrolysis of aromatic epoxide-containing substrates, such as the conversion of 24,25-epoxycucurbitadienol to 24,25-dihydroxycucurbitadienol.</text>
</comment>
<dbReference type="Gene3D" id="3.40.50.1820">
    <property type="entry name" value="alpha/beta hydrolase"/>
    <property type="match status" value="1"/>
</dbReference>
<organism evidence="10 11">
    <name type="scientific">Vigna unguiculata</name>
    <name type="common">Cowpea</name>
    <dbReference type="NCBI Taxonomy" id="3917"/>
    <lineage>
        <taxon>Eukaryota</taxon>
        <taxon>Viridiplantae</taxon>
        <taxon>Streptophyta</taxon>
        <taxon>Embryophyta</taxon>
        <taxon>Tracheophyta</taxon>
        <taxon>Spermatophyta</taxon>
        <taxon>Magnoliopsida</taxon>
        <taxon>eudicotyledons</taxon>
        <taxon>Gunneridae</taxon>
        <taxon>Pentapetalae</taxon>
        <taxon>rosids</taxon>
        <taxon>fabids</taxon>
        <taxon>Fabales</taxon>
        <taxon>Fabaceae</taxon>
        <taxon>Papilionoideae</taxon>
        <taxon>50 kb inversion clade</taxon>
        <taxon>NPAAA clade</taxon>
        <taxon>indigoferoid/millettioid clade</taxon>
        <taxon>Phaseoleae</taxon>
        <taxon>Vigna</taxon>
    </lineage>
</organism>
<keyword evidence="4" id="KW-0378">Hydrolase</keyword>
<dbReference type="EMBL" id="CP039345">
    <property type="protein sequence ID" value="QCD77782.1"/>
    <property type="molecule type" value="Genomic_DNA"/>
</dbReference>
<evidence type="ECO:0000256" key="2">
    <source>
        <dbReference type="ARBA" id="ARBA00011738"/>
    </source>
</evidence>
<evidence type="ECO:0000259" key="9">
    <source>
        <dbReference type="Pfam" id="PF00561"/>
    </source>
</evidence>
<comment type="similarity">
    <text evidence="5">Belongs to the AB hydrolase superfamily. Epoxide hydrolase family.</text>
</comment>
<dbReference type="Gramene" id="Vigun06g098800.1.v1.2">
    <property type="protein sequence ID" value="Vigun06g098800.1.v1.2"/>
    <property type="gene ID" value="Vigun06g098800.v1.2"/>
</dbReference>
<evidence type="ECO:0000256" key="1">
    <source>
        <dbReference type="ARBA" id="ARBA00004721"/>
    </source>
</evidence>
<comment type="pathway">
    <text evidence="1">Secondary metabolite biosynthesis; terpenoid biosynthesis.</text>
</comment>
<evidence type="ECO:0000256" key="3">
    <source>
        <dbReference type="ARBA" id="ARBA00013006"/>
    </source>
</evidence>
<dbReference type="PANTHER" id="PTHR43329">
    <property type="entry name" value="EPOXIDE HYDROLASE"/>
    <property type="match status" value="1"/>
</dbReference>
<gene>
    <name evidence="10" type="ORF">DEO72_LG1g1410</name>
</gene>
<sequence>MEGIAHRRVEVNGIKMHIAEKGEGPVVLFLHGFPELWYSWRHQILALSSRGYHAVAPDLRGYGDTEAPASMSSYTCFHIVGDLVALIELLGVDQVFLVAHDWGAVIGWYLCMFRPEKVKAYICLSVPLLHRDPNVRLVDAMRAMYGDDYYVCRFQKPGEIEAQMAEVGTEYVLKNILTTRKPGPPIFPKGEYGSGFNPDMPNSLPSWLTEDDLAYYVSKFEKTGFTGPLNYYRNLNLNWELTAPWSGVKIQVPVKHITTELDMVYTSLNMKEYIHGGAFKQNVPNLEEVIVQKDVAHFNNQETAEEISNYIYEFIKKF</sequence>
<feature type="domain" description="AB hydrolase-1" evidence="9">
    <location>
        <begin position="25"/>
        <end position="131"/>
    </location>
</feature>
<comment type="catalytic activity">
    <reaction evidence="8">
        <text>(24S)-24,25-epoxycucurbitadienol + H2O = (24R)-24,25-dihydroxycucurbitadienol</text>
        <dbReference type="Rhea" id="RHEA:81855"/>
        <dbReference type="ChEBI" id="CHEBI:15377"/>
        <dbReference type="ChEBI" id="CHEBI:229949"/>
        <dbReference type="ChEBI" id="CHEBI:229950"/>
    </reaction>
    <physiologicalReaction direction="left-to-right" evidence="8">
        <dbReference type="Rhea" id="RHEA:81856"/>
    </physiologicalReaction>
</comment>
<keyword evidence="10" id="KW-0418">Kinase</keyword>
<keyword evidence="10" id="KW-0808">Transferase</keyword>
<keyword evidence="10" id="KW-0829">Tyrosine-protein kinase</keyword>
<evidence type="ECO:0000313" key="10">
    <source>
        <dbReference type="EMBL" id="QCD77782.1"/>
    </source>
</evidence>
<dbReference type="OrthoDB" id="7130006at2759"/>
<comment type="catalytic activity">
    <reaction evidence="6">
        <text>an epoxide + H2O = an ethanediol</text>
        <dbReference type="Rhea" id="RHEA:19037"/>
        <dbReference type="ChEBI" id="CHEBI:15377"/>
        <dbReference type="ChEBI" id="CHEBI:32955"/>
        <dbReference type="ChEBI" id="CHEBI:140594"/>
        <dbReference type="EC" id="3.3.2.10"/>
    </reaction>
    <physiologicalReaction direction="left-to-right" evidence="6">
        <dbReference type="Rhea" id="RHEA:19038"/>
    </physiologicalReaction>
</comment>
<evidence type="ECO:0000256" key="7">
    <source>
        <dbReference type="ARBA" id="ARBA00058358"/>
    </source>
</evidence>
<evidence type="ECO:0000256" key="6">
    <source>
        <dbReference type="ARBA" id="ARBA00051067"/>
    </source>
</evidence>
<proteinExistence type="inferred from homology"/>
<protein>
    <recommendedName>
        <fullName evidence="3">soluble epoxide hydrolase</fullName>
        <ecNumber evidence="3">3.3.2.10</ecNumber>
    </recommendedName>
</protein>
<dbReference type="InterPro" id="IPR000639">
    <property type="entry name" value="Epox_hydrolase-like"/>
</dbReference>
<keyword evidence="11" id="KW-1185">Reference proteome</keyword>
<dbReference type="Pfam" id="PF00561">
    <property type="entry name" value="Abhydrolase_1"/>
    <property type="match status" value="1"/>
</dbReference>
<dbReference type="SUPFAM" id="SSF53474">
    <property type="entry name" value="alpha/beta-Hydrolases"/>
    <property type="match status" value="1"/>
</dbReference>
<dbReference type="EC" id="3.3.2.10" evidence="3"/>
<dbReference type="GO" id="GO:0004301">
    <property type="term" value="F:epoxide hydrolase activity"/>
    <property type="evidence" value="ECO:0007669"/>
    <property type="project" value="UniProtKB-EC"/>
</dbReference>
<name>A0A4D6KK52_VIGUN</name>
<reference evidence="10 11" key="1">
    <citation type="submission" date="2019-04" db="EMBL/GenBank/DDBJ databases">
        <title>An improved genome assembly and genetic linkage map for asparagus bean, Vigna unguiculata ssp. sesquipedialis.</title>
        <authorList>
            <person name="Xia Q."/>
            <person name="Zhang R."/>
            <person name="Dong Y."/>
        </authorList>
    </citation>
    <scope>NUCLEOTIDE SEQUENCE [LARGE SCALE GENOMIC DNA]</scope>
    <source>
        <tissue evidence="10">Leaf</tissue>
    </source>
</reference>
<dbReference type="InterPro" id="IPR029058">
    <property type="entry name" value="AB_hydrolase_fold"/>
</dbReference>
<evidence type="ECO:0000313" key="11">
    <source>
        <dbReference type="Proteomes" id="UP000501690"/>
    </source>
</evidence>
<dbReference type="PRINTS" id="PR00412">
    <property type="entry name" value="EPOXHYDRLASE"/>
</dbReference>
<evidence type="ECO:0000256" key="8">
    <source>
        <dbReference type="ARBA" id="ARBA00093212"/>
    </source>
</evidence>
<dbReference type="AlphaFoldDB" id="A0A4D6KK52"/>
<dbReference type="GO" id="GO:0004713">
    <property type="term" value="F:protein tyrosine kinase activity"/>
    <property type="evidence" value="ECO:0007669"/>
    <property type="project" value="UniProtKB-KW"/>
</dbReference>